<sequence length="131" mass="13334">MPGAGSMRTIARASLARVFAVLALVVGIALLQGTPCDRDTALTAQCATSSTLVLVDSPSPPTAIGTASELIEDLGGVSGACLAVLLTVLLGLVVLRRPGSIAVSVVRVPLPWQGPDPRPGVRLTQLCVLRA</sequence>
<dbReference type="EMBL" id="JAXAVU010000007">
    <property type="protein sequence ID" value="MDX8143161.1"/>
    <property type="molecule type" value="Genomic_DNA"/>
</dbReference>
<accession>A0ABU4UWM8</accession>
<proteinExistence type="predicted"/>
<organism evidence="2 3">
    <name type="scientific">Lentzea sokolovensis</name>
    <dbReference type="NCBI Taxonomy" id="3095429"/>
    <lineage>
        <taxon>Bacteria</taxon>
        <taxon>Bacillati</taxon>
        <taxon>Actinomycetota</taxon>
        <taxon>Actinomycetes</taxon>
        <taxon>Pseudonocardiales</taxon>
        <taxon>Pseudonocardiaceae</taxon>
        <taxon>Lentzea</taxon>
    </lineage>
</organism>
<keyword evidence="1" id="KW-1133">Transmembrane helix</keyword>
<keyword evidence="3" id="KW-1185">Reference proteome</keyword>
<evidence type="ECO:0000313" key="3">
    <source>
        <dbReference type="Proteomes" id="UP001285352"/>
    </source>
</evidence>
<reference evidence="2 3" key="1">
    <citation type="submission" date="2023-11" db="EMBL/GenBank/DDBJ databases">
        <title>Lentzea sokolovensis, sp. nov., Lentzea kristufkii, sp. nov., and Lentzea miocenensis, sp. nov., rare actinobacteria from Sokolov Coal Basin, Miocene lacustrine sediment, Czech Republic.</title>
        <authorList>
            <person name="Lara A."/>
            <person name="Kotroba L."/>
            <person name="Nouioui I."/>
            <person name="Neumann-Schaal M."/>
            <person name="Mast Y."/>
            <person name="Chronakova A."/>
        </authorList>
    </citation>
    <scope>NUCLEOTIDE SEQUENCE [LARGE SCALE GENOMIC DNA]</scope>
    <source>
        <strain evidence="2 3">BCCO 10_0061</strain>
    </source>
</reference>
<evidence type="ECO:0000256" key="1">
    <source>
        <dbReference type="SAM" id="Phobius"/>
    </source>
</evidence>
<name>A0ABU4UWM8_9PSEU</name>
<evidence type="ECO:0000313" key="2">
    <source>
        <dbReference type="EMBL" id="MDX8143161.1"/>
    </source>
</evidence>
<protein>
    <submittedName>
        <fullName evidence="2">Uncharacterized protein</fullName>
    </submittedName>
</protein>
<feature type="transmembrane region" description="Helical" evidence="1">
    <location>
        <begin position="74"/>
        <end position="95"/>
    </location>
</feature>
<keyword evidence="1" id="KW-0472">Membrane</keyword>
<dbReference type="RefSeq" id="WP_319975444.1">
    <property type="nucleotide sequence ID" value="NZ_JAXAVU010000007.1"/>
</dbReference>
<gene>
    <name evidence="2" type="ORF">SK854_13620</name>
</gene>
<comment type="caution">
    <text evidence="2">The sequence shown here is derived from an EMBL/GenBank/DDBJ whole genome shotgun (WGS) entry which is preliminary data.</text>
</comment>
<dbReference type="Proteomes" id="UP001285352">
    <property type="component" value="Unassembled WGS sequence"/>
</dbReference>
<keyword evidence="1" id="KW-0812">Transmembrane</keyword>